<dbReference type="Proteomes" id="UP000552644">
    <property type="component" value="Unassembled WGS sequence"/>
</dbReference>
<dbReference type="RefSeq" id="WP_184713538.1">
    <property type="nucleotide sequence ID" value="NZ_JACHJP010000002.1"/>
</dbReference>
<sequence length="123" mass="13444">MLTVRVRADGAVEQADRAMNTPLDVAGVRLALVGGQPYVDSGFPTMWRVIPAGQCAWGVGEGTLAFRHWRYPAHPHTTALVDQLTAGAKTVIEDLFDWVDELQRVGGFTYGYRQVACAVSIVR</sequence>
<gene>
    <name evidence="1" type="ORF">FHS44_001866</name>
</gene>
<name>A0A7W7QJL6_9ACTN</name>
<evidence type="ECO:0000313" key="1">
    <source>
        <dbReference type="EMBL" id="MBB4914781.1"/>
    </source>
</evidence>
<accession>A0A7W7QJL6</accession>
<dbReference type="AlphaFoldDB" id="A0A7W7QJL6"/>
<comment type="caution">
    <text evidence="1">The sequence shown here is derived from an EMBL/GenBank/DDBJ whole genome shotgun (WGS) entry which is preliminary data.</text>
</comment>
<dbReference type="EMBL" id="JACHJP010000002">
    <property type="protein sequence ID" value="MBB4914781.1"/>
    <property type="molecule type" value="Genomic_DNA"/>
</dbReference>
<keyword evidence="2" id="KW-1185">Reference proteome</keyword>
<proteinExistence type="predicted"/>
<protein>
    <submittedName>
        <fullName evidence="1">Uncharacterized protein</fullName>
    </submittedName>
</protein>
<evidence type="ECO:0000313" key="2">
    <source>
        <dbReference type="Proteomes" id="UP000552644"/>
    </source>
</evidence>
<reference evidence="1 2" key="1">
    <citation type="submission" date="2020-08" db="EMBL/GenBank/DDBJ databases">
        <title>Genomic Encyclopedia of Type Strains, Phase III (KMG-III): the genomes of soil and plant-associated and newly described type strains.</title>
        <authorList>
            <person name="Whitman W."/>
        </authorList>
    </citation>
    <scope>NUCLEOTIDE SEQUENCE [LARGE SCALE GENOMIC DNA]</scope>
    <source>
        <strain evidence="1 2">CECT 8840</strain>
    </source>
</reference>
<organism evidence="1 2">
    <name type="scientific">Streptosporangium saharense</name>
    <dbReference type="NCBI Taxonomy" id="1706840"/>
    <lineage>
        <taxon>Bacteria</taxon>
        <taxon>Bacillati</taxon>
        <taxon>Actinomycetota</taxon>
        <taxon>Actinomycetes</taxon>
        <taxon>Streptosporangiales</taxon>
        <taxon>Streptosporangiaceae</taxon>
        <taxon>Streptosporangium</taxon>
    </lineage>
</organism>